<keyword evidence="3" id="KW-1185">Reference proteome</keyword>
<dbReference type="AlphaFoldDB" id="A0A9P7DEW2"/>
<protein>
    <submittedName>
        <fullName evidence="2">Uncharacterized protein</fullName>
    </submittedName>
</protein>
<accession>A0A9P7DEW2</accession>
<reference evidence="2" key="1">
    <citation type="journal article" date="2020" name="New Phytol.">
        <title>Comparative genomics reveals dynamic genome evolution in host specialist ectomycorrhizal fungi.</title>
        <authorList>
            <person name="Lofgren L.A."/>
            <person name="Nguyen N.H."/>
            <person name="Vilgalys R."/>
            <person name="Ruytinx J."/>
            <person name="Liao H.L."/>
            <person name="Branco S."/>
            <person name="Kuo A."/>
            <person name="LaButti K."/>
            <person name="Lipzen A."/>
            <person name="Andreopoulos W."/>
            <person name="Pangilinan J."/>
            <person name="Riley R."/>
            <person name="Hundley H."/>
            <person name="Na H."/>
            <person name="Barry K."/>
            <person name="Grigoriev I.V."/>
            <person name="Stajich J.E."/>
            <person name="Kennedy P.G."/>
        </authorList>
    </citation>
    <scope>NUCLEOTIDE SEQUENCE</scope>
    <source>
        <strain evidence="2">S12</strain>
    </source>
</reference>
<comment type="caution">
    <text evidence="2">The sequence shown here is derived from an EMBL/GenBank/DDBJ whole genome shotgun (WGS) entry which is preliminary data.</text>
</comment>
<feature type="compositionally biased region" description="Polar residues" evidence="1">
    <location>
        <begin position="1"/>
        <end position="16"/>
    </location>
</feature>
<evidence type="ECO:0000256" key="1">
    <source>
        <dbReference type="SAM" id="MobiDB-lite"/>
    </source>
</evidence>
<dbReference type="OrthoDB" id="2674361at2759"/>
<evidence type="ECO:0000313" key="3">
    <source>
        <dbReference type="Proteomes" id="UP000719766"/>
    </source>
</evidence>
<organism evidence="2 3">
    <name type="scientific">Suillus plorans</name>
    <dbReference type="NCBI Taxonomy" id="116603"/>
    <lineage>
        <taxon>Eukaryota</taxon>
        <taxon>Fungi</taxon>
        <taxon>Dikarya</taxon>
        <taxon>Basidiomycota</taxon>
        <taxon>Agaricomycotina</taxon>
        <taxon>Agaricomycetes</taxon>
        <taxon>Agaricomycetidae</taxon>
        <taxon>Boletales</taxon>
        <taxon>Suillineae</taxon>
        <taxon>Suillaceae</taxon>
        <taxon>Suillus</taxon>
    </lineage>
</organism>
<proteinExistence type="predicted"/>
<dbReference type="Proteomes" id="UP000719766">
    <property type="component" value="Unassembled WGS sequence"/>
</dbReference>
<gene>
    <name evidence="2" type="ORF">HD556DRAFT_684876</name>
</gene>
<feature type="region of interest" description="Disordered" evidence="1">
    <location>
        <begin position="1"/>
        <end position="22"/>
    </location>
</feature>
<name>A0A9P7DEW2_9AGAM</name>
<dbReference type="RefSeq" id="XP_041157591.1">
    <property type="nucleotide sequence ID" value="XM_041311304.1"/>
</dbReference>
<dbReference type="EMBL" id="JABBWE010000048">
    <property type="protein sequence ID" value="KAG1790637.1"/>
    <property type="molecule type" value="Genomic_DNA"/>
</dbReference>
<dbReference type="GeneID" id="64605068"/>
<evidence type="ECO:0000313" key="2">
    <source>
        <dbReference type="EMBL" id="KAG1790637.1"/>
    </source>
</evidence>
<sequence length="104" mass="11912">MGTQVYPWSSTQSRASDLQFPKQGSHDMKQTLLQEEQLMVPRLYISFLATSLHSSHNFRTLILQYMNVHHAIIVPMSGEPHHVPLPSIALADMKILKDRFTRAI</sequence>